<gene>
    <name evidence="3" type="ORF">L2740_04760</name>
</gene>
<evidence type="ECO:0000313" key="4">
    <source>
        <dbReference type="Proteomes" id="UP001139293"/>
    </source>
</evidence>
<organism evidence="3 4">
    <name type="scientific">Shewanella pneumatophori</name>
    <dbReference type="NCBI Taxonomy" id="314092"/>
    <lineage>
        <taxon>Bacteria</taxon>
        <taxon>Pseudomonadati</taxon>
        <taxon>Pseudomonadota</taxon>
        <taxon>Gammaproteobacteria</taxon>
        <taxon>Alteromonadales</taxon>
        <taxon>Shewanellaceae</taxon>
        <taxon>Shewanella</taxon>
    </lineage>
</organism>
<evidence type="ECO:0000259" key="2">
    <source>
        <dbReference type="Pfam" id="PF01832"/>
    </source>
</evidence>
<dbReference type="InterPro" id="IPR002901">
    <property type="entry name" value="MGlyc_endo_b_GlcNAc-like_dom"/>
</dbReference>
<feature type="domain" description="Mannosyl-glycoprotein endo-beta-N-acetylglucosamidase-like" evidence="2">
    <location>
        <begin position="167"/>
        <end position="289"/>
    </location>
</feature>
<sequence>MSLAKIIASIILVVSPAVTASTPQTLASNAPLAKQLPQPPIQLIKAYPSGAVVELNNAQALMAEFNQENYQLESVINTRQLPRYFVENLPPNLNDLPVQQKISLFIRLLLPTIKAVNQQILTVRSQVIELEKKPKSQWSAAEQNWLQGLFDSYVVKSARIDDLLLQLDIVPSGMVLAQAIDESGWGSSYFAVAGNNLYGEHLSASGGEYLTTPGGHVKVAAFSNLYQSTASYMHNLNTTLAYQELRLLRKQLRGQNKLNGDELVQALTHYSTRGEAYVDNLRALIKRHRLDDFNEAKLTGTASIRYRFSTPVKQSAQ</sequence>
<comment type="caution">
    <text evidence="3">The sequence shown here is derived from an EMBL/GenBank/DDBJ whole genome shotgun (WGS) entry which is preliminary data.</text>
</comment>
<dbReference type="EMBL" id="JAKILB010000002">
    <property type="protein sequence ID" value="MCL1137859.1"/>
    <property type="molecule type" value="Genomic_DNA"/>
</dbReference>
<feature type="signal peptide" evidence="1">
    <location>
        <begin position="1"/>
        <end position="20"/>
    </location>
</feature>
<dbReference type="GO" id="GO:0004040">
    <property type="term" value="F:amidase activity"/>
    <property type="evidence" value="ECO:0007669"/>
    <property type="project" value="InterPro"/>
</dbReference>
<dbReference type="InterPro" id="IPR053195">
    <property type="entry name" value="Bax-like"/>
</dbReference>
<dbReference type="Proteomes" id="UP001139293">
    <property type="component" value="Unassembled WGS sequence"/>
</dbReference>
<dbReference type="RefSeq" id="WP_248948972.1">
    <property type="nucleotide sequence ID" value="NZ_JAKILB010000002.1"/>
</dbReference>
<evidence type="ECO:0000313" key="3">
    <source>
        <dbReference type="EMBL" id="MCL1137859.1"/>
    </source>
</evidence>
<protein>
    <submittedName>
        <fullName evidence="3">Glucosaminidase domain-containing protein</fullName>
    </submittedName>
</protein>
<dbReference type="Pfam" id="PF01832">
    <property type="entry name" value="Glucosaminidase"/>
    <property type="match status" value="1"/>
</dbReference>
<keyword evidence="4" id="KW-1185">Reference proteome</keyword>
<dbReference type="PANTHER" id="PTHR40572">
    <property type="entry name" value="PROTEIN BAX"/>
    <property type="match status" value="1"/>
</dbReference>
<dbReference type="Gene3D" id="1.10.530.10">
    <property type="match status" value="1"/>
</dbReference>
<reference evidence="3" key="1">
    <citation type="submission" date="2022-01" db="EMBL/GenBank/DDBJ databases">
        <title>Whole genome-based taxonomy of the Shewanellaceae.</title>
        <authorList>
            <person name="Martin-Rodriguez A.J."/>
        </authorList>
    </citation>
    <scope>NUCLEOTIDE SEQUENCE</scope>
    <source>
        <strain evidence="3">KCTC 23973</strain>
    </source>
</reference>
<dbReference type="AlphaFoldDB" id="A0A9X1Z923"/>
<name>A0A9X1Z923_9GAMM</name>
<keyword evidence="1" id="KW-0732">Signal</keyword>
<evidence type="ECO:0000256" key="1">
    <source>
        <dbReference type="SAM" id="SignalP"/>
    </source>
</evidence>
<proteinExistence type="predicted"/>
<accession>A0A9X1Z923</accession>
<feature type="chain" id="PRO_5040928159" evidence="1">
    <location>
        <begin position="21"/>
        <end position="317"/>
    </location>
</feature>
<dbReference type="PANTHER" id="PTHR40572:SF1">
    <property type="entry name" value="PROTEIN BAX"/>
    <property type="match status" value="1"/>
</dbReference>